<dbReference type="AlphaFoldDB" id="A0A2V1JYB8"/>
<dbReference type="EMBL" id="QETA01000005">
    <property type="protein sequence ID" value="PWF22102.1"/>
    <property type="molecule type" value="Genomic_DNA"/>
</dbReference>
<evidence type="ECO:0008006" key="4">
    <source>
        <dbReference type="Google" id="ProtNLM"/>
    </source>
</evidence>
<organism evidence="2 3">
    <name type="scientific">Corticimicrobacter populi</name>
    <dbReference type="NCBI Taxonomy" id="2175229"/>
    <lineage>
        <taxon>Bacteria</taxon>
        <taxon>Pseudomonadati</taxon>
        <taxon>Pseudomonadota</taxon>
        <taxon>Betaproteobacteria</taxon>
        <taxon>Burkholderiales</taxon>
        <taxon>Alcaligenaceae</taxon>
        <taxon>Corticimicrobacter</taxon>
    </lineage>
</organism>
<protein>
    <recommendedName>
        <fullName evidence="4">DUF554 domain-containing protein</fullName>
    </recommendedName>
</protein>
<comment type="caution">
    <text evidence="2">The sequence shown here is derived from an EMBL/GenBank/DDBJ whole genome shotgun (WGS) entry which is preliminary data.</text>
</comment>
<evidence type="ECO:0000313" key="2">
    <source>
        <dbReference type="EMBL" id="PWF22102.1"/>
    </source>
</evidence>
<reference evidence="3" key="1">
    <citation type="submission" date="2018-05" db="EMBL/GenBank/DDBJ databases">
        <authorList>
            <person name="Li Y."/>
        </authorList>
    </citation>
    <scope>NUCLEOTIDE SEQUENCE [LARGE SCALE GENOMIC DNA]</scope>
    <source>
        <strain evidence="3">3d-2-2</strain>
    </source>
</reference>
<dbReference type="RefSeq" id="WP_109062342.1">
    <property type="nucleotide sequence ID" value="NZ_QETA01000005.1"/>
</dbReference>
<sequence length="239" mass="24596">MVIGPFINSAAILLGGIGGAALGDRIPASLRKTLPSVFGLAALGMGVMLTVRTAHLPVAVMALLLGAVIGELCRLEYWIGRVGNAVRLLVERRSGTGQAAPADEEAFLDRYVVVVVLFCASGAGVFGSMQEGMTGDASVLLAKAFLDLFTAAIFASSLGYAVAVIAAPQLAIQLMLALAAGFLMPLTDAGMQADFSGTGGLLLLATGFRICGMLNLPVANLLPALVLAMPLSALWSRFF</sequence>
<feature type="transmembrane region" description="Helical" evidence="1">
    <location>
        <begin position="111"/>
        <end position="128"/>
    </location>
</feature>
<feature type="transmembrane region" description="Helical" evidence="1">
    <location>
        <begin position="58"/>
        <end position="79"/>
    </location>
</feature>
<feature type="transmembrane region" description="Helical" evidence="1">
    <location>
        <begin position="201"/>
        <end position="229"/>
    </location>
</feature>
<evidence type="ECO:0000313" key="3">
    <source>
        <dbReference type="Proteomes" id="UP000245212"/>
    </source>
</evidence>
<feature type="transmembrane region" description="Helical" evidence="1">
    <location>
        <begin position="170"/>
        <end position="189"/>
    </location>
</feature>
<dbReference type="PANTHER" id="PTHR36111:SF2">
    <property type="entry name" value="INNER MEMBRANE PROTEIN"/>
    <property type="match status" value="1"/>
</dbReference>
<keyword evidence="3" id="KW-1185">Reference proteome</keyword>
<name>A0A2V1JYB8_9BURK</name>
<accession>A0A2V1JYB8</accession>
<evidence type="ECO:0000256" key="1">
    <source>
        <dbReference type="SAM" id="Phobius"/>
    </source>
</evidence>
<gene>
    <name evidence="2" type="ORF">DD235_12000</name>
</gene>
<keyword evidence="1" id="KW-1133">Transmembrane helix</keyword>
<keyword evidence="1" id="KW-0472">Membrane</keyword>
<feature type="transmembrane region" description="Helical" evidence="1">
    <location>
        <begin position="33"/>
        <end position="51"/>
    </location>
</feature>
<feature type="transmembrane region" description="Helical" evidence="1">
    <location>
        <begin position="140"/>
        <end position="164"/>
    </location>
</feature>
<dbReference type="InterPro" id="IPR007563">
    <property type="entry name" value="DUF554"/>
</dbReference>
<keyword evidence="1" id="KW-0812">Transmembrane</keyword>
<dbReference type="PANTHER" id="PTHR36111">
    <property type="entry name" value="INNER MEMBRANE PROTEIN-RELATED"/>
    <property type="match status" value="1"/>
</dbReference>
<dbReference type="Proteomes" id="UP000245212">
    <property type="component" value="Unassembled WGS sequence"/>
</dbReference>
<proteinExistence type="predicted"/>
<dbReference type="Pfam" id="PF04474">
    <property type="entry name" value="DUF554"/>
    <property type="match status" value="1"/>
</dbReference>